<reference evidence="2" key="1">
    <citation type="submission" date="2016-02" db="EMBL/GenBank/DDBJ databases">
        <authorList>
            <person name="Wibberg D."/>
        </authorList>
    </citation>
    <scope>NUCLEOTIDE SEQUENCE [LARGE SCALE GENOMIC DNA]</scope>
</reference>
<dbReference type="AlphaFoldDB" id="A0A1C3PGC8"/>
<evidence type="ECO:0000313" key="1">
    <source>
        <dbReference type="EMBL" id="SBW28887.1"/>
    </source>
</evidence>
<gene>
    <name evidence="1" type="ORF">FDG2_6137</name>
</gene>
<name>A0A1C3PGC8_9ACTN</name>
<proteinExistence type="predicted"/>
<protein>
    <submittedName>
        <fullName evidence="1">Uncharacterized protein</fullName>
    </submittedName>
</protein>
<dbReference type="EMBL" id="FLUV01002527">
    <property type="protein sequence ID" value="SBW28887.1"/>
    <property type="molecule type" value="Genomic_DNA"/>
</dbReference>
<accession>A0A1C3PGC8</accession>
<dbReference type="Proteomes" id="UP000199013">
    <property type="component" value="Unassembled WGS sequence"/>
</dbReference>
<evidence type="ECO:0000313" key="2">
    <source>
        <dbReference type="Proteomes" id="UP000199013"/>
    </source>
</evidence>
<organism evidence="1 2">
    <name type="scientific">Candidatus Protofrankia californiensis</name>
    <dbReference type="NCBI Taxonomy" id="1839754"/>
    <lineage>
        <taxon>Bacteria</taxon>
        <taxon>Bacillati</taxon>
        <taxon>Actinomycetota</taxon>
        <taxon>Actinomycetes</taxon>
        <taxon>Frankiales</taxon>
        <taxon>Frankiaceae</taxon>
        <taxon>Protofrankia</taxon>
    </lineage>
</organism>
<keyword evidence="2" id="KW-1185">Reference proteome</keyword>
<sequence length="121" mass="12898">MRGAASLKFSRDLTSVRIPGMNTAIVSRIDTWVDAGETVVILGDSDIRRTHLLIDLGIVTASAVPSPPRGKERVEADDDKNALRKPAAAVVSSTCTALTREAVCTPISVAADQTREPEQDL</sequence>